<comment type="caution">
    <text evidence="3">The sequence shown here is derived from an EMBL/GenBank/DDBJ whole genome shotgun (WGS) entry which is preliminary data.</text>
</comment>
<reference evidence="3" key="2">
    <citation type="submission" date="2022-01" db="EMBL/GenBank/DDBJ databases">
        <authorList>
            <person name="Yamashiro T."/>
            <person name="Shiraishi A."/>
            <person name="Satake H."/>
            <person name="Nakayama K."/>
        </authorList>
    </citation>
    <scope>NUCLEOTIDE SEQUENCE</scope>
</reference>
<evidence type="ECO:0000313" key="3">
    <source>
        <dbReference type="EMBL" id="GJT45147.1"/>
    </source>
</evidence>
<dbReference type="CDD" id="cd09272">
    <property type="entry name" value="RNase_HI_RT_Ty1"/>
    <property type="match status" value="1"/>
</dbReference>
<sequence length="497" mass="55984">MDVKSPFLNGKLKEEVYVKQPSGFESSEFPDYVCKLDKAFYGLKQTPKACMMGELTYFLGLQIKENDKGISICQEQYTRILLKKCEISDSFSVKTPMVPPKNLVLCVRYQSNLKESHLIGVKRILRGKLVCWSAKKQQSVAMSSAEAEYVVVARCCASILWMKRQLSDYDIYYKMVPIFYDNTSANSISNNPVLQSRTKHIDISPSVLYQNLPREFWSTLIAYEPNPLADDSVASPLEEYLIKFLVMNEKSFTLDFNTFCSCTGLDYNKGKYVVHPSPEAVNELGKIATNASYLDKTHVLDRNYSSTEQINSIQQMITYCLITRTEADIGEIIYSDLKDSVSPLPLSGKKKKRKSQTVTSTLPQSQGPEASGTLPQKRKKPKSKKPPTKTNGTRKSQPFPEGTTTDPKDSVGNKQPINMGLPSTVSDKVPGGTRLRYQTLTENKGKTSSKVESDLETLPLTTLTDIQAYLLYEDELAQESDEEEVFAVTSENFRIFR</sequence>
<dbReference type="PANTHER" id="PTHR11439:SF483">
    <property type="entry name" value="PEPTIDE SYNTHASE GLIP-LIKE, PUTATIVE (AFU_ORTHOLOGUE AFUA_3G12920)-RELATED"/>
    <property type="match status" value="1"/>
</dbReference>
<feature type="compositionally biased region" description="Polar residues" evidence="1">
    <location>
        <begin position="356"/>
        <end position="368"/>
    </location>
</feature>
<gene>
    <name evidence="3" type="ORF">Tco_0953862</name>
</gene>
<feature type="region of interest" description="Disordered" evidence="1">
    <location>
        <begin position="343"/>
        <end position="431"/>
    </location>
</feature>
<evidence type="ECO:0000256" key="1">
    <source>
        <dbReference type="SAM" id="MobiDB-lite"/>
    </source>
</evidence>
<feature type="compositionally biased region" description="Polar residues" evidence="1">
    <location>
        <begin position="412"/>
        <end position="426"/>
    </location>
</feature>
<protein>
    <submittedName>
        <fullName evidence="3">Retrovirus-related pol polyprotein from transposon TNT 1-94</fullName>
    </submittedName>
</protein>
<accession>A0ABQ5E132</accession>
<dbReference type="EMBL" id="BQNB010015875">
    <property type="protein sequence ID" value="GJT45147.1"/>
    <property type="molecule type" value="Genomic_DNA"/>
</dbReference>
<dbReference type="PANTHER" id="PTHR11439">
    <property type="entry name" value="GAG-POL-RELATED RETROTRANSPOSON"/>
    <property type="match status" value="1"/>
</dbReference>
<organism evidence="3 4">
    <name type="scientific">Tanacetum coccineum</name>
    <dbReference type="NCBI Taxonomy" id="301880"/>
    <lineage>
        <taxon>Eukaryota</taxon>
        <taxon>Viridiplantae</taxon>
        <taxon>Streptophyta</taxon>
        <taxon>Embryophyta</taxon>
        <taxon>Tracheophyta</taxon>
        <taxon>Spermatophyta</taxon>
        <taxon>Magnoliopsida</taxon>
        <taxon>eudicotyledons</taxon>
        <taxon>Gunneridae</taxon>
        <taxon>Pentapetalae</taxon>
        <taxon>asterids</taxon>
        <taxon>campanulids</taxon>
        <taxon>Asterales</taxon>
        <taxon>Asteraceae</taxon>
        <taxon>Asteroideae</taxon>
        <taxon>Anthemideae</taxon>
        <taxon>Anthemidinae</taxon>
        <taxon>Tanacetum</taxon>
    </lineage>
</organism>
<keyword evidence="4" id="KW-1185">Reference proteome</keyword>
<name>A0ABQ5E132_9ASTR</name>
<dbReference type="Pfam" id="PF07727">
    <property type="entry name" value="RVT_2"/>
    <property type="match status" value="1"/>
</dbReference>
<feature type="domain" description="Reverse transcriptase Ty1/copia-type" evidence="2">
    <location>
        <begin position="1"/>
        <end position="49"/>
    </location>
</feature>
<proteinExistence type="predicted"/>
<feature type="compositionally biased region" description="Basic residues" evidence="1">
    <location>
        <begin position="376"/>
        <end position="387"/>
    </location>
</feature>
<reference evidence="3" key="1">
    <citation type="journal article" date="2022" name="Int. J. Mol. Sci.">
        <title>Draft Genome of Tanacetum Coccineum: Genomic Comparison of Closely Related Tanacetum-Family Plants.</title>
        <authorList>
            <person name="Yamashiro T."/>
            <person name="Shiraishi A."/>
            <person name="Nakayama K."/>
            <person name="Satake H."/>
        </authorList>
    </citation>
    <scope>NUCLEOTIDE SEQUENCE</scope>
</reference>
<dbReference type="InterPro" id="IPR013103">
    <property type="entry name" value="RVT_2"/>
</dbReference>
<evidence type="ECO:0000313" key="4">
    <source>
        <dbReference type="Proteomes" id="UP001151760"/>
    </source>
</evidence>
<evidence type="ECO:0000259" key="2">
    <source>
        <dbReference type="Pfam" id="PF07727"/>
    </source>
</evidence>
<dbReference type="Proteomes" id="UP001151760">
    <property type="component" value="Unassembled WGS sequence"/>
</dbReference>